<organism evidence="1 2">
    <name type="scientific">Candidatus Falkowbacteria bacterium CG23_combo_of_CG06-09_8_20_14_all_41_10</name>
    <dbReference type="NCBI Taxonomy" id="1974571"/>
    <lineage>
        <taxon>Bacteria</taxon>
        <taxon>Candidatus Falkowiibacteriota</taxon>
    </lineage>
</organism>
<evidence type="ECO:0008006" key="3">
    <source>
        <dbReference type="Google" id="ProtNLM"/>
    </source>
</evidence>
<comment type="caution">
    <text evidence="1">The sequence shown here is derived from an EMBL/GenBank/DDBJ whole genome shotgun (WGS) entry which is preliminary data.</text>
</comment>
<evidence type="ECO:0000313" key="1">
    <source>
        <dbReference type="EMBL" id="PIP34670.1"/>
    </source>
</evidence>
<dbReference type="EMBL" id="PCSE01000051">
    <property type="protein sequence ID" value="PIP34670.1"/>
    <property type="molecule type" value="Genomic_DNA"/>
</dbReference>
<gene>
    <name evidence="1" type="ORF">COX21_01670</name>
</gene>
<evidence type="ECO:0000313" key="2">
    <source>
        <dbReference type="Proteomes" id="UP000231408"/>
    </source>
</evidence>
<name>A0A2G9ZQ11_9BACT</name>
<proteinExistence type="predicted"/>
<sequence length="462" mass="52873">MINTNDIPTPVSELVKEEFKLEAPKAEDSRSDEKPVEIDVSKFKPITAGDLLKILGLTIKRDETNKLIAFLALLSAYTKDSQINISFNAPSSTGKSFIPTEIGKLFPEQDVIEVGYCSPTAFFHDYGVLNKAKKGYIVDLSRKILIFLDQPHTLLLQHLRPMLSHDKKEIRLKITDKSQKAGLRTKNIYLIGYPTVIFCTAGLMLDEQEATRFLLLSPEINQEKIREAIYQKIRKEADSLSYDSFLDSDPERKLLMERILVIRAESIKEIKIGSPALLQELFFKKAKMLKPRHQRDIGRIIGLIKVLALLNLWFRQRDGETLVANDDDIREAFHIWDEISESQELNLPPYVFNLYKDIILTAYKERNSELDGVVKLGLSRQDILQKHFQVYGRHLPDWQLRQQIIPILEASGLIIQEQDQSDKRKTLIYPTTPLTIFNTQNNSESHGGVAEEIEEIFGAKAI</sequence>
<dbReference type="AlphaFoldDB" id="A0A2G9ZQ11"/>
<accession>A0A2G9ZQ11</accession>
<reference evidence="1 2" key="1">
    <citation type="submission" date="2017-09" db="EMBL/GenBank/DDBJ databases">
        <title>Depth-based differentiation of microbial function through sediment-hosted aquifers and enrichment of novel symbionts in the deep terrestrial subsurface.</title>
        <authorList>
            <person name="Probst A.J."/>
            <person name="Ladd B."/>
            <person name="Jarett J.K."/>
            <person name="Geller-Mcgrath D.E."/>
            <person name="Sieber C.M."/>
            <person name="Emerson J.B."/>
            <person name="Anantharaman K."/>
            <person name="Thomas B.C."/>
            <person name="Malmstrom R."/>
            <person name="Stieglmeier M."/>
            <person name="Klingl A."/>
            <person name="Woyke T."/>
            <person name="Ryan C.M."/>
            <person name="Banfield J.F."/>
        </authorList>
    </citation>
    <scope>NUCLEOTIDE SEQUENCE [LARGE SCALE GENOMIC DNA]</scope>
    <source>
        <strain evidence="1">CG23_combo_of_CG06-09_8_20_14_all_41_10</strain>
    </source>
</reference>
<protein>
    <recommendedName>
        <fullName evidence="3">DUF3987 domain-containing protein</fullName>
    </recommendedName>
</protein>
<dbReference type="Proteomes" id="UP000231408">
    <property type="component" value="Unassembled WGS sequence"/>
</dbReference>